<proteinExistence type="predicted"/>
<dbReference type="RefSeq" id="WP_202092505.1">
    <property type="nucleotide sequence ID" value="NZ_JAELVM010000002.1"/>
</dbReference>
<organism evidence="1 2">
    <name type="scientific">Chryseobacterium endalhagicum</name>
    <dbReference type="NCBI Taxonomy" id="2797638"/>
    <lineage>
        <taxon>Bacteria</taxon>
        <taxon>Pseudomonadati</taxon>
        <taxon>Bacteroidota</taxon>
        <taxon>Flavobacteriia</taxon>
        <taxon>Flavobacteriales</taxon>
        <taxon>Weeksellaceae</taxon>
        <taxon>Chryseobacterium group</taxon>
        <taxon>Chryseobacterium</taxon>
    </lineage>
</organism>
<dbReference type="NCBIfam" id="NF047798">
    <property type="entry name" value="leader_Chryseo"/>
    <property type="match status" value="1"/>
</dbReference>
<accession>A0ABS1QI53</accession>
<reference evidence="1 2" key="1">
    <citation type="submission" date="2020-12" db="EMBL/GenBank/DDBJ databases">
        <title>Chryseobacterium endoalhailicus sp. nov., isolated from seed of leguminous plant.</title>
        <authorList>
            <person name="Zhang X."/>
        </authorList>
    </citation>
    <scope>NUCLEOTIDE SEQUENCE [LARGE SCALE GENOMIC DNA]</scope>
    <source>
        <strain evidence="1 2">L7</strain>
    </source>
</reference>
<comment type="caution">
    <text evidence="1">The sequence shown here is derived from an EMBL/GenBank/DDBJ whole genome shotgun (WGS) entry which is preliminary data.</text>
</comment>
<protein>
    <recommendedName>
        <fullName evidence="3">Bacteriocin</fullName>
    </recommendedName>
</protein>
<dbReference type="EMBL" id="JAELVM010000002">
    <property type="protein sequence ID" value="MBL1222285.1"/>
    <property type="molecule type" value="Genomic_DNA"/>
</dbReference>
<keyword evidence="2" id="KW-1185">Reference proteome</keyword>
<dbReference type="InterPro" id="IPR058074">
    <property type="entry name" value="Bacteriocin-like"/>
</dbReference>
<evidence type="ECO:0000313" key="1">
    <source>
        <dbReference type="EMBL" id="MBL1222285.1"/>
    </source>
</evidence>
<gene>
    <name evidence="1" type="ORF">JET18_15640</name>
</gene>
<dbReference type="Proteomes" id="UP000661696">
    <property type="component" value="Unassembled WGS sequence"/>
</dbReference>
<evidence type="ECO:0000313" key="2">
    <source>
        <dbReference type="Proteomes" id="UP000661696"/>
    </source>
</evidence>
<name>A0ABS1QI53_9FLAO</name>
<evidence type="ECO:0008006" key="3">
    <source>
        <dbReference type="Google" id="ProtNLM"/>
    </source>
</evidence>
<sequence>MNNLKKVSRENLKQITGGYGAPVSDGMGGWYCNNRLEVICLEGCTPMCMSGTRCKPSLCIDPIFG</sequence>